<reference evidence="4" key="1">
    <citation type="submission" date="2012-12" db="EMBL/GenBank/DDBJ databases">
        <authorList>
            <person name="Hellsten U."/>
            <person name="Grimwood J."/>
            <person name="Chapman J.A."/>
            <person name="Shapiro H."/>
            <person name="Aerts A."/>
            <person name="Otillar R.P."/>
            <person name="Terry A.Y."/>
            <person name="Boore J.L."/>
            <person name="Simakov O."/>
            <person name="Marletaz F."/>
            <person name="Cho S.-J."/>
            <person name="Edsinger-Gonzales E."/>
            <person name="Havlak P."/>
            <person name="Kuo D.-H."/>
            <person name="Larsson T."/>
            <person name="Lv J."/>
            <person name="Arendt D."/>
            <person name="Savage R."/>
            <person name="Osoegawa K."/>
            <person name="de Jong P."/>
            <person name="Lindberg D.R."/>
            <person name="Seaver E.C."/>
            <person name="Weisblat D.A."/>
            <person name="Putnam N.H."/>
            <person name="Grigoriev I.V."/>
            <person name="Rokhsar D.S."/>
        </authorList>
    </citation>
    <scope>NUCLEOTIDE SEQUENCE</scope>
</reference>
<gene>
    <name evidence="3" type="primary">20198440</name>
    <name evidence="2" type="ORF">HELRODRAFT_159772</name>
</gene>
<organism evidence="3 4">
    <name type="scientific">Helobdella robusta</name>
    <name type="common">Californian leech</name>
    <dbReference type="NCBI Taxonomy" id="6412"/>
    <lineage>
        <taxon>Eukaryota</taxon>
        <taxon>Metazoa</taxon>
        <taxon>Spiralia</taxon>
        <taxon>Lophotrochozoa</taxon>
        <taxon>Annelida</taxon>
        <taxon>Clitellata</taxon>
        <taxon>Hirudinea</taxon>
        <taxon>Rhynchobdellida</taxon>
        <taxon>Glossiphoniidae</taxon>
        <taxon>Helobdella</taxon>
    </lineage>
</organism>
<keyword evidence="4" id="KW-1185">Reference proteome</keyword>
<dbReference type="OrthoDB" id="8626508at2759"/>
<dbReference type="AlphaFoldDB" id="T1EPE0"/>
<dbReference type="CTD" id="20198440"/>
<dbReference type="InterPro" id="IPR008160">
    <property type="entry name" value="Collagen"/>
</dbReference>
<dbReference type="EnsemblMetazoa" id="HelroT159772">
    <property type="protein sequence ID" value="HelroP159772"/>
    <property type="gene ID" value="HelroG159772"/>
</dbReference>
<evidence type="ECO:0008006" key="5">
    <source>
        <dbReference type="Google" id="ProtNLM"/>
    </source>
</evidence>
<dbReference type="Pfam" id="PF01391">
    <property type="entry name" value="Collagen"/>
    <property type="match status" value="1"/>
</dbReference>
<dbReference type="InParanoid" id="T1EPE0"/>
<protein>
    <recommendedName>
        <fullName evidence="5">Nematode cuticle collagen N-terminal domain-containing protein</fullName>
    </recommendedName>
</protein>
<reference evidence="2 4" key="2">
    <citation type="journal article" date="2013" name="Nature">
        <title>Insights into bilaterian evolution from three spiralian genomes.</title>
        <authorList>
            <person name="Simakov O."/>
            <person name="Marletaz F."/>
            <person name="Cho S.J."/>
            <person name="Edsinger-Gonzales E."/>
            <person name="Havlak P."/>
            <person name="Hellsten U."/>
            <person name="Kuo D.H."/>
            <person name="Larsson T."/>
            <person name="Lv J."/>
            <person name="Arendt D."/>
            <person name="Savage R."/>
            <person name="Osoegawa K."/>
            <person name="de Jong P."/>
            <person name="Grimwood J."/>
            <person name="Chapman J.A."/>
            <person name="Shapiro H."/>
            <person name="Aerts A."/>
            <person name="Otillar R.P."/>
            <person name="Terry A.Y."/>
            <person name="Boore J.L."/>
            <person name="Grigoriev I.V."/>
            <person name="Lindberg D.R."/>
            <person name="Seaver E.C."/>
            <person name="Weisblat D.A."/>
            <person name="Putnam N.H."/>
            <person name="Rokhsar D.S."/>
        </authorList>
    </citation>
    <scope>NUCLEOTIDE SEQUENCE</scope>
</reference>
<name>T1EPE0_HELRO</name>
<keyword evidence="1" id="KW-0732">Signal</keyword>
<evidence type="ECO:0000313" key="2">
    <source>
        <dbReference type="EMBL" id="ESO13147.1"/>
    </source>
</evidence>
<dbReference type="EMBL" id="KB095811">
    <property type="protein sequence ID" value="ESO13147.1"/>
    <property type="molecule type" value="Genomic_DNA"/>
</dbReference>
<dbReference type="HOGENOM" id="CLU_1422914_0_0_1"/>
<dbReference type="eggNOG" id="KOG3544">
    <property type="taxonomic scope" value="Eukaryota"/>
</dbReference>
<dbReference type="RefSeq" id="XP_009009867.1">
    <property type="nucleotide sequence ID" value="XM_009011619.1"/>
</dbReference>
<evidence type="ECO:0000313" key="3">
    <source>
        <dbReference type="EnsemblMetazoa" id="HelroP159772"/>
    </source>
</evidence>
<sequence>MACKFNSIKLISFCIFSLLKYQGLFSQSTEKYSSDTCSVCLNNFYKDVTQSSWKLDKLYEEMRYNVNSFISAFNKNKTEILKIFTEAKMEIKAPGYMGRTGVPGDTGSTGNTGWTGKTGQPGMTGSPGLTGFPGFPGDPGLMGYTGLPGNTGYLEFCEQYQIFKNGVRLILFSVGNFSAADNIVGNFKIII</sequence>
<evidence type="ECO:0000256" key="1">
    <source>
        <dbReference type="SAM" id="SignalP"/>
    </source>
</evidence>
<dbReference type="KEGG" id="hro:HELRODRAFT_159772"/>
<dbReference type="EMBL" id="AMQM01000342">
    <property type="status" value="NOT_ANNOTATED_CDS"/>
    <property type="molecule type" value="Genomic_DNA"/>
</dbReference>
<reference evidence="3" key="3">
    <citation type="submission" date="2015-06" db="UniProtKB">
        <authorList>
            <consortium name="EnsemblMetazoa"/>
        </authorList>
    </citation>
    <scope>IDENTIFICATION</scope>
</reference>
<accession>T1EPE0</accession>
<dbReference type="GeneID" id="20198440"/>
<evidence type="ECO:0000313" key="4">
    <source>
        <dbReference type="Proteomes" id="UP000015101"/>
    </source>
</evidence>
<proteinExistence type="predicted"/>
<dbReference type="Proteomes" id="UP000015101">
    <property type="component" value="Unassembled WGS sequence"/>
</dbReference>
<feature type="chain" id="PRO_5010979936" description="Nematode cuticle collagen N-terminal domain-containing protein" evidence="1">
    <location>
        <begin position="27"/>
        <end position="191"/>
    </location>
</feature>
<feature type="signal peptide" evidence="1">
    <location>
        <begin position="1"/>
        <end position="26"/>
    </location>
</feature>